<reference evidence="8 9" key="1">
    <citation type="submission" date="2020-08" db="EMBL/GenBank/DDBJ databases">
        <title>Genomic Encyclopedia of Type Strains, Phase IV (KMG-V): Genome sequencing to study the core and pangenomes of soil and plant-associated prokaryotes.</title>
        <authorList>
            <person name="Whitman W."/>
        </authorList>
    </citation>
    <scope>NUCLEOTIDE SEQUENCE [LARGE SCALE GENOMIC DNA]</scope>
    <source>
        <strain evidence="8 9">SEMIA 4034</strain>
    </source>
</reference>
<dbReference type="GO" id="GO:0006865">
    <property type="term" value="P:amino acid transport"/>
    <property type="evidence" value="ECO:0007669"/>
    <property type="project" value="InterPro"/>
</dbReference>
<evidence type="ECO:0000259" key="7">
    <source>
        <dbReference type="Pfam" id="PF13333"/>
    </source>
</evidence>
<evidence type="ECO:0000313" key="8">
    <source>
        <dbReference type="EMBL" id="MBB5562801.1"/>
    </source>
</evidence>
<dbReference type="InterPro" id="IPR001123">
    <property type="entry name" value="LeuE-type"/>
</dbReference>
<evidence type="ECO:0000256" key="5">
    <source>
        <dbReference type="ARBA" id="ARBA00023136"/>
    </source>
</evidence>
<keyword evidence="2" id="KW-1003">Cell membrane</keyword>
<dbReference type="AlphaFoldDB" id="A0A7W9CX29"/>
<proteinExistence type="predicted"/>
<comment type="subcellular location">
    <subcellularLocation>
        <location evidence="1">Cell membrane</location>
        <topology evidence="1">Multi-pass membrane protein</topology>
    </subcellularLocation>
</comment>
<dbReference type="GO" id="GO:0005886">
    <property type="term" value="C:plasma membrane"/>
    <property type="evidence" value="ECO:0007669"/>
    <property type="project" value="UniProtKB-SubCell"/>
</dbReference>
<evidence type="ECO:0000256" key="4">
    <source>
        <dbReference type="ARBA" id="ARBA00022989"/>
    </source>
</evidence>
<organism evidence="8 9">
    <name type="scientific">Rhizobium lentis</name>
    <dbReference type="NCBI Taxonomy" id="1138194"/>
    <lineage>
        <taxon>Bacteria</taxon>
        <taxon>Pseudomonadati</taxon>
        <taxon>Pseudomonadota</taxon>
        <taxon>Alphaproteobacteria</taxon>
        <taxon>Hyphomicrobiales</taxon>
        <taxon>Rhizobiaceae</taxon>
        <taxon>Rhizobium/Agrobacterium group</taxon>
        <taxon>Rhizobium</taxon>
    </lineage>
</organism>
<feature type="transmembrane region" description="Helical" evidence="6">
    <location>
        <begin position="7"/>
        <end position="27"/>
    </location>
</feature>
<dbReference type="Pfam" id="PF01810">
    <property type="entry name" value="LysE"/>
    <property type="match status" value="1"/>
</dbReference>
<evidence type="ECO:0000256" key="1">
    <source>
        <dbReference type="ARBA" id="ARBA00004651"/>
    </source>
</evidence>
<keyword evidence="9" id="KW-1185">Reference proteome</keyword>
<keyword evidence="3 6" id="KW-0812">Transmembrane</keyword>
<sequence length="118" mass="12423">MAIGISAGSFLWASMTAIGLTALIAAYASVLTAIKIVGGLYLLCLAFKAFRSAASTKPIMDPGRAGGGGSLGTFSCGGRTRNDAKADVFDYIERFYNRRHSTLGYLSPMEFETKVGLA</sequence>
<dbReference type="EMBL" id="JACHBC010000009">
    <property type="protein sequence ID" value="MBB5562801.1"/>
    <property type="molecule type" value="Genomic_DNA"/>
</dbReference>
<feature type="domain" description="Integrase catalytic" evidence="7">
    <location>
        <begin position="80"/>
        <end position="114"/>
    </location>
</feature>
<keyword evidence="5 6" id="KW-0472">Membrane</keyword>
<comment type="caution">
    <text evidence="8">The sequence shown here is derived from an EMBL/GenBank/DDBJ whole genome shotgun (WGS) entry which is preliminary data.</text>
</comment>
<evidence type="ECO:0000313" key="9">
    <source>
        <dbReference type="Proteomes" id="UP000528824"/>
    </source>
</evidence>
<protein>
    <recommendedName>
        <fullName evidence="7">Integrase catalytic domain-containing protein</fullName>
    </recommendedName>
</protein>
<dbReference type="Proteomes" id="UP000528824">
    <property type="component" value="Unassembled WGS sequence"/>
</dbReference>
<evidence type="ECO:0000256" key="3">
    <source>
        <dbReference type="ARBA" id="ARBA00022692"/>
    </source>
</evidence>
<dbReference type="GO" id="GO:0015074">
    <property type="term" value="P:DNA integration"/>
    <property type="evidence" value="ECO:0007669"/>
    <property type="project" value="InterPro"/>
</dbReference>
<accession>A0A7W9CX29</accession>
<gene>
    <name evidence="8" type="ORF">GGI59_004490</name>
</gene>
<evidence type="ECO:0000256" key="6">
    <source>
        <dbReference type="SAM" id="Phobius"/>
    </source>
</evidence>
<keyword evidence="4 6" id="KW-1133">Transmembrane helix</keyword>
<dbReference type="Pfam" id="PF13333">
    <property type="entry name" value="rve_2"/>
    <property type="match status" value="1"/>
</dbReference>
<evidence type="ECO:0000256" key="2">
    <source>
        <dbReference type="ARBA" id="ARBA00022475"/>
    </source>
</evidence>
<name>A0A7W9CX29_9HYPH</name>
<dbReference type="InterPro" id="IPR001584">
    <property type="entry name" value="Integrase_cat-core"/>
</dbReference>
<feature type="transmembrane region" description="Helical" evidence="6">
    <location>
        <begin position="33"/>
        <end position="50"/>
    </location>
</feature>